<feature type="transmembrane region" description="Helical" evidence="1">
    <location>
        <begin position="908"/>
        <end position="927"/>
    </location>
</feature>
<feature type="transmembrane region" description="Helical" evidence="1">
    <location>
        <begin position="1082"/>
        <end position="1100"/>
    </location>
</feature>
<dbReference type="EMBL" id="JBHSMA010000006">
    <property type="protein sequence ID" value="MFC5411464.1"/>
    <property type="molecule type" value="Genomic_DNA"/>
</dbReference>
<comment type="caution">
    <text evidence="2">The sequence shown here is derived from an EMBL/GenBank/DDBJ whole genome shotgun (WGS) entry which is preliminary data.</text>
</comment>
<dbReference type="SUPFAM" id="SSF82693">
    <property type="entry name" value="Multidrug efflux transporter AcrB pore domain, PN1, PN2, PC1 and PC2 subdomains"/>
    <property type="match status" value="3"/>
</dbReference>
<feature type="transmembrane region" description="Helical" evidence="1">
    <location>
        <begin position="934"/>
        <end position="953"/>
    </location>
</feature>
<dbReference type="Gene3D" id="3.30.70.1440">
    <property type="entry name" value="Multidrug efflux transporter AcrB pore domain"/>
    <property type="match status" value="1"/>
</dbReference>
<evidence type="ECO:0000313" key="3">
    <source>
        <dbReference type="Proteomes" id="UP001596106"/>
    </source>
</evidence>
<evidence type="ECO:0000256" key="1">
    <source>
        <dbReference type="SAM" id="Phobius"/>
    </source>
</evidence>
<proteinExistence type="predicted"/>
<protein>
    <submittedName>
        <fullName evidence="2">CusA/CzcA family heavy metal efflux RND transporter</fullName>
    </submittedName>
</protein>
<dbReference type="Gene3D" id="1.20.1640.10">
    <property type="entry name" value="Multidrug efflux transporter AcrB transmembrane domain"/>
    <property type="match status" value="3"/>
</dbReference>
<dbReference type="InterPro" id="IPR001036">
    <property type="entry name" value="Acrflvin-R"/>
</dbReference>
<feature type="transmembrane region" description="Helical" evidence="1">
    <location>
        <begin position="1038"/>
        <end position="1062"/>
    </location>
</feature>
<gene>
    <name evidence="2" type="ORF">ACFPMF_19230</name>
</gene>
<evidence type="ECO:0000313" key="2">
    <source>
        <dbReference type="EMBL" id="MFC5411464.1"/>
    </source>
</evidence>
<dbReference type="Gene3D" id="3.30.2090.10">
    <property type="entry name" value="Multidrug efflux transporter AcrB TolC docking domain, DN and DC subdomains"/>
    <property type="match status" value="2"/>
</dbReference>
<feature type="transmembrane region" description="Helical" evidence="1">
    <location>
        <begin position="566"/>
        <end position="584"/>
    </location>
</feature>
<reference evidence="3" key="1">
    <citation type="journal article" date="2019" name="Int. J. Syst. Evol. Microbiol.">
        <title>The Global Catalogue of Microorganisms (GCM) 10K type strain sequencing project: providing services to taxonomists for standard genome sequencing and annotation.</title>
        <authorList>
            <consortium name="The Broad Institute Genomics Platform"/>
            <consortium name="The Broad Institute Genome Sequencing Center for Infectious Disease"/>
            <person name="Wu L."/>
            <person name="Ma J."/>
        </authorList>
    </citation>
    <scope>NUCLEOTIDE SEQUENCE [LARGE SCALE GENOMIC DNA]</scope>
    <source>
        <strain evidence="3">CCUG 55250</strain>
    </source>
</reference>
<feature type="transmembrane region" description="Helical" evidence="1">
    <location>
        <begin position="342"/>
        <end position="361"/>
    </location>
</feature>
<dbReference type="SUPFAM" id="SSF82866">
    <property type="entry name" value="Multidrug efflux transporter AcrB transmembrane domain"/>
    <property type="match status" value="2"/>
</dbReference>
<feature type="transmembrane region" description="Helical" evidence="1">
    <location>
        <begin position="394"/>
        <end position="417"/>
    </location>
</feature>
<keyword evidence="3" id="KW-1185">Reference proteome</keyword>
<dbReference type="Gene3D" id="3.30.70.1430">
    <property type="entry name" value="Multidrug efflux transporter AcrB pore domain"/>
    <property type="match status" value="2"/>
</dbReference>
<feature type="transmembrane region" description="Helical" evidence="1">
    <location>
        <begin position="12"/>
        <end position="32"/>
    </location>
</feature>
<dbReference type="InterPro" id="IPR027463">
    <property type="entry name" value="AcrB_DN_DC_subdom"/>
</dbReference>
<dbReference type="Proteomes" id="UP001596106">
    <property type="component" value="Unassembled WGS sequence"/>
</dbReference>
<dbReference type="RefSeq" id="WP_379848357.1">
    <property type="nucleotide sequence ID" value="NZ_JBHSMA010000006.1"/>
</dbReference>
<sequence>MLDSIIRFSIQHKLIIGLMTLGLVIWGGYSLIHLPIDAVPDITNNQVQVITRSPALAAPEVERLITFPIEQTMATIPEIEEIRSFSRFGLSVVTIVFQESTDLYWARQQISERLSAARAQIPAGTGEPEMAPVTTGLGEIYQYVIYAKPGFTDKYSTTELRTLQDWVVRRQLLGTPGVADVSSFGGLLKQYEIAIDPDRLRSYGLSIQDLFTALARNNQNTGGAYIDKKPNAYFIRSEGLVGSLADIARIVVRRTKTGVPVLIRDVATVQFGSATRYGALTRNGEGEAVGALVLMLKGENANEVIGRVKNRMEQIRRTLPEGVDIHAFLDRSELVGRAINTVTRNLIEGALIVIFVLVLFLGNWRAGLIVASVIPLSMLFAVGLMRVFGVSGNLMSLGAIDFGLIVDGAVIIVEATLHHLQSVKVRKRERANRTEIHEPISPPPAAPALSLFRSSTLSQSEMDREVFESASRIRTSAAFGEIIILIVYLPILALAGIEGKMFVPMAQVVGFAIIGAFILSLTYVPMMSALVLKKQTDVRRTISDRMMDFFLRLYEPVVQGVMRHKALVLSLSLVLLVGAGWLFSTLGGEFIPTLDEGDFAVETRVLTGSSLSQTVAKTTQAERVLLQKFPEVKEVISKIGAGEIPTDPMPIEAADMMVILKPRSEWTSASSREELANKMAEALKVIPGVVFGFQQPIQMRFNELISGAKQDVAVKIFGEDLDELTRLARQVSGLVTGTPGATDLYVEQVEGLPQIVVRLDREALARYGLSVEDVNRTISAAFAGESAGLVYEGERRFDLVVRLAGENRRSINDVQALTIASPDGPPVPLSEVAAVELIPGPNQIQREDAKRRLTIGFNVRGTSMPGRDVESVVTELQQKIRSQVKFPTGYYVTYGGQFENLIDAQKRLQVTVPVALGLIFLLLFLTFQSMRQALLIFSAIPLAAIGGVLALWVRGMPFSISAAVGFIALFGVAVLNGIVLLAEFNDQRRNGITDLKEAIFEGTRIRLRPVLMTATVASLGFLPMALSNTAGAEVQKPLATVVIGGLITATLLTLLVLPVLYFLIEKRFGQRDPSLMPRPKTVVAGSWPIIGLLVLGFGMLTPETKAQTAPLSLEQALKQTFLNNPQVRVSALNLDYQQALRGTATAVDKTDILVTAGQYNSRYVDQSLQIGQRLPAPALIRSQKSLADARIAGAEAENRVTRQELALQVKTAYYSLTYLQTLHRELIRQDSLLNAVVRAAGIRRRTGEGSLLEQTAAEVEARQIRMTLIQNRADQQIQLRRLQTLLGASQLPQISDSILIARAIRLPDPAALTQNPELALLRQQIEIARRETEVERSRLKPDYSFNVVNQSLRGIQTINGTDRFYTGVDRFTYGQVGISIPIVAKPLRARVRAAELGQQRTEAELTARQRSLEGALAELLQTYRKNRETLTYYEESALPQAALIRQQADRSYRAGEIGYIELFQNLRTASGIQTGYLAALNALNQSIIHLEYILGSTEP</sequence>
<name>A0ABW0ID72_9BACT</name>
<dbReference type="PANTHER" id="PTHR32063">
    <property type="match status" value="1"/>
</dbReference>
<feature type="transmembrane region" description="Helical" evidence="1">
    <location>
        <begin position="477"/>
        <end position="497"/>
    </location>
</feature>
<feature type="transmembrane region" description="Helical" evidence="1">
    <location>
        <begin position="959"/>
        <end position="984"/>
    </location>
</feature>
<dbReference type="Gene3D" id="1.20.1600.10">
    <property type="entry name" value="Outer membrane efflux proteins (OEP)"/>
    <property type="match status" value="1"/>
</dbReference>
<accession>A0ABW0ID72</accession>
<dbReference type="Pfam" id="PF00873">
    <property type="entry name" value="ACR_tran"/>
    <property type="match status" value="1"/>
</dbReference>
<feature type="transmembrane region" description="Helical" evidence="1">
    <location>
        <begin position="368"/>
        <end position="388"/>
    </location>
</feature>
<dbReference type="SUPFAM" id="SSF56954">
    <property type="entry name" value="Outer membrane efflux proteins (OEP)"/>
    <property type="match status" value="1"/>
</dbReference>
<dbReference type="PANTHER" id="PTHR32063:SF24">
    <property type="entry name" value="CATION EFFLUX SYSTEM (ACRB_ACRD_ACRF FAMILY)"/>
    <property type="match status" value="1"/>
</dbReference>
<keyword evidence="1" id="KW-0472">Membrane</keyword>
<keyword evidence="1" id="KW-1133">Transmembrane helix</keyword>
<dbReference type="SUPFAM" id="SSF82714">
    <property type="entry name" value="Multidrug efflux transporter AcrB TolC docking domain, DN and DC subdomains"/>
    <property type="match status" value="2"/>
</dbReference>
<dbReference type="Gene3D" id="3.30.70.1320">
    <property type="entry name" value="Multidrug efflux transporter AcrB pore domain like"/>
    <property type="match status" value="1"/>
</dbReference>
<feature type="transmembrane region" description="Helical" evidence="1">
    <location>
        <begin position="509"/>
        <end position="532"/>
    </location>
</feature>
<feature type="transmembrane region" description="Helical" evidence="1">
    <location>
        <begin position="1005"/>
        <end position="1026"/>
    </location>
</feature>
<organism evidence="2 3">
    <name type="scientific">Larkinella bovis</name>
    <dbReference type="NCBI Taxonomy" id="683041"/>
    <lineage>
        <taxon>Bacteria</taxon>
        <taxon>Pseudomonadati</taxon>
        <taxon>Bacteroidota</taxon>
        <taxon>Cytophagia</taxon>
        <taxon>Cytophagales</taxon>
        <taxon>Spirosomataceae</taxon>
        <taxon>Larkinella</taxon>
    </lineage>
</organism>
<keyword evidence="1" id="KW-0812">Transmembrane</keyword>
<dbReference type="PRINTS" id="PR00702">
    <property type="entry name" value="ACRIFLAVINRP"/>
</dbReference>